<dbReference type="EMBL" id="KN818260">
    <property type="protein sequence ID" value="KIL63330.1"/>
    <property type="molecule type" value="Genomic_DNA"/>
</dbReference>
<dbReference type="InParanoid" id="A0A0C2SJC8"/>
<accession>A0A0C2SJC8</accession>
<organism evidence="1 2">
    <name type="scientific">Amanita muscaria (strain Koide BX008)</name>
    <dbReference type="NCBI Taxonomy" id="946122"/>
    <lineage>
        <taxon>Eukaryota</taxon>
        <taxon>Fungi</taxon>
        <taxon>Dikarya</taxon>
        <taxon>Basidiomycota</taxon>
        <taxon>Agaricomycotina</taxon>
        <taxon>Agaricomycetes</taxon>
        <taxon>Agaricomycetidae</taxon>
        <taxon>Agaricales</taxon>
        <taxon>Pluteineae</taxon>
        <taxon>Amanitaceae</taxon>
        <taxon>Amanita</taxon>
    </lineage>
</organism>
<dbReference type="HOGENOM" id="CLU_2996103_0_0_1"/>
<gene>
    <name evidence="1" type="ORF">M378DRAFT_164634</name>
</gene>
<dbReference type="AlphaFoldDB" id="A0A0C2SJC8"/>
<keyword evidence="2" id="KW-1185">Reference proteome</keyword>
<dbReference type="Proteomes" id="UP000054549">
    <property type="component" value="Unassembled WGS sequence"/>
</dbReference>
<reference evidence="1 2" key="1">
    <citation type="submission" date="2014-04" db="EMBL/GenBank/DDBJ databases">
        <title>Evolutionary Origins and Diversification of the Mycorrhizal Mutualists.</title>
        <authorList>
            <consortium name="DOE Joint Genome Institute"/>
            <consortium name="Mycorrhizal Genomics Consortium"/>
            <person name="Kohler A."/>
            <person name="Kuo A."/>
            <person name="Nagy L.G."/>
            <person name="Floudas D."/>
            <person name="Copeland A."/>
            <person name="Barry K.W."/>
            <person name="Cichocki N."/>
            <person name="Veneault-Fourrey C."/>
            <person name="LaButti K."/>
            <person name="Lindquist E.A."/>
            <person name="Lipzen A."/>
            <person name="Lundell T."/>
            <person name="Morin E."/>
            <person name="Murat C."/>
            <person name="Riley R."/>
            <person name="Ohm R."/>
            <person name="Sun H."/>
            <person name="Tunlid A."/>
            <person name="Henrissat B."/>
            <person name="Grigoriev I.V."/>
            <person name="Hibbett D.S."/>
            <person name="Martin F."/>
        </authorList>
    </citation>
    <scope>NUCLEOTIDE SEQUENCE [LARGE SCALE GENOMIC DNA]</scope>
    <source>
        <strain evidence="1 2">Koide BX008</strain>
    </source>
</reference>
<sequence length="57" mass="6686">MSTTEVPCSERPVYDHNRTEATLYYSDIISSLVRIRTQRFWVLSTPRQNHAVLDFNA</sequence>
<proteinExistence type="predicted"/>
<name>A0A0C2SJC8_AMAMK</name>
<evidence type="ECO:0000313" key="1">
    <source>
        <dbReference type="EMBL" id="KIL63330.1"/>
    </source>
</evidence>
<evidence type="ECO:0000313" key="2">
    <source>
        <dbReference type="Proteomes" id="UP000054549"/>
    </source>
</evidence>
<protein>
    <submittedName>
        <fullName evidence="1">Uncharacterized protein</fullName>
    </submittedName>
</protein>